<evidence type="ECO:0000256" key="2">
    <source>
        <dbReference type="ARBA" id="ARBA00022729"/>
    </source>
</evidence>
<reference evidence="5" key="1">
    <citation type="submission" date="2020-07" db="EMBL/GenBank/DDBJ databases">
        <title>Ethylene signaling mediates host invasion by parasitic plants.</title>
        <authorList>
            <person name="Yoshida S."/>
        </authorList>
    </citation>
    <scope>NUCLEOTIDE SEQUENCE</scope>
    <source>
        <strain evidence="5">Okayama</strain>
    </source>
</reference>
<comment type="similarity">
    <text evidence="1">Belongs to the COBRA family.</text>
</comment>
<evidence type="ECO:0000313" key="6">
    <source>
        <dbReference type="Proteomes" id="UP000653305"/>
    </source>
</evidence>
<dbReference type="PANTHER" id="PTHR31052">
    <property type="entry name" value="COBRA-LIKE PROTEIN 7"/>
    <property type="match status" value="1"/>
</dbReference>
<feature type="non-terminal residue" evidence="5">
    <location>
        <position position="219"/>
    </location>
</feature>
<proteinExistence type="inferred from homology"/>
<dbReference type="InterPro" id="IPR008965">
    <property type="entry name" value="CBM2/CBM3_carb-bd_dom_sf"/>
</dbReference>
<name>A0A830BC96_9LAMI</name>
<sequence>KPSSRSFQFHSRECGERDGFCWVPEYGSENGHRDGWRLDPDGHSGRAGGTQFGVGPRGVPMPTNISLVNDGWICPAPTMQGNRTMEVCCTKDPRFQPHTTIDDQEFLPRQDGNLTITYDITRTYESSYWAQVTIENHNPLGRLDNWQLSWDCMEDEFIFAMLGAYPSVVDTSDCIFGPQGQYYQQLDFSTALNCDRRGVELSGGGDGRGGSRKGPAGLR</sequence>
<dbReference type="GO" id="GO:0030246">
    <property type="term" value="F:carbohydrate binding"/>
    <property type="evidence" value="ECO:0007669"/>
    <property type="project" value="InterPro"/>
</dbReference>
<organism evidence="5 6">
    <name type="scientific">Phtheirospermum japonicum</name>
    <dbReference type="NCBI Taxonomy" id="374723"/>
    <lineage>
        <taxon>Eukaryota</taxon>
        <taxon>Viridiplantae</taxon>
        <taxon>Streptophyta</taxon>
        <taxon>Embryophyta</taxon>
        <taxon>Tracheophyta</taxon>
        <taxon>Spermatophyta</taxon>
        <taxon>Magnoliopsida</taxon>
        <taxon>eudicotyledons</taxon>
        <taxon>Gunneridae</taxon>
        <taxon>Pentapetalae</taxon>
        <taxon>asterids</taxon>
        <taxon>lamiids</taxon>
        <taxon>Lamiales</taxon>
        <taxon>Orobanchaceae</taxon>
        <taxon>Orobanchaceae incertae sedis</taxon>
        <taxon>Phtheirospermum</taxon>
    </lineage>
</organism>
<evidence type="ECO:0000256" key="3">
    <source>
        <dbReference type="ARBA" id="ARBA00023180"/>
    </source>
</evidence>
<dbReference type="GO" id="GO:0010215">
    <property type="term" value="P:cellulose microfibril organization"/>
    <property type="evidence" value="ECO:0007669"/>
    <property type="project" value="InterPro"/>
</dbReference>
<protein>
    <submittedName>
        <fullName evidence="5">Cobra-like protein 7</fullName>
    </submittedName>
</protein>
<evidence type="ECO:0000256" key="4">
    <source>
        <dbReference type="SAM" id="MobiDB-lite"/>
    </source>
</evidence>
<dbReference type="InterPro" id="IPR006918">
    <property type="entry name" value="COBRA_pln"/>
</dbReference>
<accession>A0A830BC96</accession>
<dbReference type="PANTHER" id="PTHR31052:SF3">
    <property type="entry name" value="COBRA-LIKE PROTEIN 7"/>
    <property type="match status" value="1"/>
</dbReference>
<evidence type="ECO:0000313" key="5">
    <source>
        <dbReference type="EMBL" id="GFP82414.1"/>
    </source>
</evidence>
<dbReference type="AlphaFoldDB" id="A0A830BC96"/>
<feature type="region of interest" description="Disordered" evidence="4">
    <location>
        <begin position="39"/>
        <end position="59"/>
    </location>
</feature>
<dbReference type="Proteomes" id="UP000653305">
    <property type="component" value="Unassembled WGS sequence"/>
</dbReference>
<gene>
    <name evidence="5" type="ORF">PHJA_000384400</name>
</gene>
<dbReference type="SUPFAM" id="SSF49384">
    <property type="entry name" value="Carbohydrate-binding domain"/>
    <property type="match status" value="1"/>
</dbReference>
<feature type="compositionally biased region" description="Gly residues" evidence="4">
    <location>
        <begin position="45"/>
        <end position="56"/>
    </location>
</feature>
<dbReference type="OrthoDB" id="1729375at2759"/>
<dbReference type="EMBL" id="BMAC01000043">
    <property type="protein sequence ID" value="GFP82414.1"/>
    <property type="molecule type" value="Genomic_DNA"/>
</dbReference>
<comment type="caution">
    <text evidence="5">The sequence shown here is derived from an EMBL/GenBank/DDBJ whole genome shotgun (WGS) entry which is preliminary data.</text>
</comment>
<keyword evidence="6" id="KW-1185">Reference proteome</keyword>
<evidence type="ECO:0000256" key="1">
    <source>
        <dbReference type="ARBA" id="ARBA00005507"/>
    </source>
</evidence>
<keyword evidence="3" id="KW-0325">Glycoprotein</keyword>
<keyword evidence="2" id="KW-0732">Signal</keyword>
<dbReference type="Pfam" id="PF04833">
    <property type="entry name" value="COBRA"/>
    <property type="match status" value="1"/>
</dbReference>
<dbReference type="GO" id="GO:0016020">
    <property type="term" value="C:membrane"/>
    <property type="evidence" value="ECO:0007669"/>
    <property type="project" value="InterPro"/>
</dbReference>